<protein>
    <submittedName>
        <fullName evidence="13">CCA tRNA nucleotidyltransferase</fullName>
        <ecNumber evidence="13">2.7.7.72</ecNumber>
    </submittedName>
</protein>
<comment type="similarity">
    <text evidence="9">Belongs to the tRNA nucleotidyltransferase/poly(A) polymerase family.</text>
</comment>
<keyword evidence="6" id="KW-0547">Nucleotide-binding</keyword>
<dbReference type="Pfam" id="PF12627">
    <property type="entry name" value="PolyA_pol_RNAbd"/>
    <property type="match status" value="1"/>
</dbReference>
<evidence type="ECO:0000256" key="9">
    <source>
        <dbReference type="RuleBase" id="RU003953"/>
    </source>
</evidence>
<dbReference type="Proteomes" id="UP000461880">
    <property type="component" value="Unassembled WGS sequence"/>
</dbReference>
<evidence type="ECO:0000256" key="3">
    <source>
        <dbReference type="ARBA" id="ARBA00022694"/>
    </source>
</evidence>
<evidence type="ECO:0000256" key="5">
    <source>
        <dbReference type="ARBA" id="ARBA00022723"/>
    </source>
</evidence>
<dbReference type="PANTHER" id="PTHR46173:SF1">
    <property type="entry name" value="CCA TRNA NUCLEOTIDYLTRANSFERASE 1, MITOCHONDRIAL"/>
    <property type="match status" value="1"/>
</dbReference>
<dbReference type="AlphaFoldDB" id="A0A7X2TG80"/>
<evidence type="ECO:0000256" key="7">
    <source>
        <dbReference type="ARBA" id="ARBA00022842"/>
    </source>
</evidence>
<feature type="domain" description="tRNA nucleotidyltransferase/poly(A) polymerase RNA and SrmB- binding" evidence="11">
    <location>
        <begin position="174"/>
        <end position="219"/>
    </location>
</feature>
<accession>A0A7X2TG80</accession>
<dbReference type="InterPro" id="IPR032810">
    <property type="entry name" value="CCA-adding_enz_C"/>
</dbReference>
<dbReference type="EMBL" id="VUMN01000032">
    <property type="protein sequence ID" value="MSS59447.1"/>
    <property type="molecule type" value="Genomic_DNA"/>
</dbReference>
<evidence type="ECO:0000313" key="13">
    <source>
        <dbReference type="EMBL" id="MSS59447.1"/>
    </source>
</evidence>
<dbReference type="GO" id="GO:0004810">
    <property type="term" value="F:CCA tRNA nucleotidyltransferase activity"/>
    <property type="evidence" value="ECO:0007669"/>
    <property type="project" value="UniProtKB-EC"/>
</dbReference>
<comment type="caution">
    <text evidence="13">The sequence shown here is derived from an EMBL/GenBank/DDBJ whole genome shotgun (WGS) entry which is preliminary data.</text>
</comment>
<dbReference type="RefSeq" id="WP_154505700.1">
    <property type="nucleotide sequence ID" value="NZ_VUMN01000032.1"/>
</dbReference>
<evidence type="ECO:0000256" key="1">
    <source>
        <dbReference type="ARBA" id="ARBA00001946"/>
    </source>
</evidence>
<dbReference type="GO" id="GO:0008033">
    <property type="term" value="P:tRNA processing"/>
    <property type="evidence" value="ECO:0007669"/>
    <property type="project" value="UniProtKB-KW"/>
</dbReference>
<dbReference type="GO" id="GO:0000049">
    <property type="term" value="F:tRNA binding"/>
    <property type="evidence" value="ECO:0007669"/>
    <property type="project" value="TreeGrafter"/>
</dbReference>
<dbReference type="CDD" id="cd05398">
    <property type="entry name" value="NT_ClassII-CCAase"/>
    <property type="match status" value="1"/>
</dbReference>
<comment type="cofactor">
    <cofactor evidence="1">
        <name>Mg(2+)</name>
        <dbReference type="ChEBI" id="CHEBI:18420"/>
    </cofactor>
</comment>
<keyword evidence="3" id="KW-0819">tRNA processing</keyword>
<dbReference type="PANTHER" id="PTHR46173">
    <property type="entry name" value="CCA TRNA NUCLEOTIDYLTRANSFERASE 1, MITOCHONDRIAL"/>
    <property type="match status" value="1"/>
</dbReference>
<feature type="domain" description="Poly A polymerase head" evidence="10">
    <location>
        <begin position="25"/>
        <end position="147"/>
    </location>
</feature>
<evidence type="ECO:0000259" key="10">
    <source>
        <dbReference type="Pfam" id="PF01743"/>
    </source>
</evidence>
<reference evidence="13 14" key="1">
    <citation type="submission" date="2019-08" db="EMBL/GenBank/DDBJ databases">
        <title>In-depth cultivation of the pig gut microbiome towards novel bacterial diversity and tailored functional studies.</title>
        <authorList>
            <person name="Wylensek D."/>
            <person name="Hitch T.C.A."/>
            <person name="Clavel T."/>
        </authorList>
    </citation>
    <scope>NUCLEOTIDE SEQUENCE [LARGE SCALE GENOMIC DNA]</scope>
    <source>
        <strain evidence="13 14">Oil+RF-744-GAM-WT-6</strain>
    </source>
</reference>
<dbReference type="EC" id="2.7.7.72" evidence="13"/>
<dbReference type="InterPro" id="IPR043519">
    <property type="entry name" value="NT_sf"/>
</dbReference>
<dbReference type="Gene3D" id="1.10.246.80">
    <property type="match status" value="1"/>
</dbReference>
<evidence type="ECO:0000259" key="11">
    <source>
        <dbReference type="Pfam" id="PF12627"/>
    </source>
</evidence>
<dbReference type="InterPro" id="IPR050264">
    <property type="entry name" value="Bact_CCA-adding_enz_type3_sf"/>
</dbReference>
<dbReference type="SUPFAM" id="SSF81301">
    <property type="entry name" value="Nucleotidyltransferase"/>
    <property type="match status" value="1"/>
</dbReference>
<dbReference type="GO" id="GO:0046872">
    <property type="term" value="F:metal ion binding"/>
    <property type="evidence" value="ECO:0007669"/>
    <property type="project" value="UniProtKB-KW"/>
</dbReference>
<name>A0A7X2TG80_9FIRM</name>
<dbReference type="InterPro" id="IPR002646">
    <property type="entry name" value="PolA_pol_head_dom"/>
</dbReference>
<keyword evidence="2 9" id="KW-0808">Transferase</keyword>
<dbReference type="NCBIfam" id="NF009814">
    <property type="entry name" value="PRK13299.1"/>
    <property type="match status" value="1"/>
</dbReference>
<gene>
    <name evidence="13" type="ORF">FYJ51_11150</name>
</gene>
<dbReference type="Pfam" id="PF13735">
    <property type="entry name" value="tRNA_NucTran2_2"/>
    <property type="match status" value="1"/>
</dbReference>
<evidence type="ECO:0000259" key="12">
    <source>
        <dbReference type="Pfam" id="PF13735"/>
    </source>
</evidence>
<organism evidence="13 14">
    <name type="scientific">Stecheria intestinalis</name>
    <dbReference type="NCBI Taxonomy" id="2606630"/>
    <lineage>
        <taxon>Bacteria</taxon>
        <taxon>Bacillati</taxon>
        <taxon>Bacillota</taxon>
        <taxon>Erysipelotrichia</taxon>
        <taxon>Erysipelotrichales</taxon>
        <taxon>Erysipelotrichaceae</taxon>
        <taxon>Stecheria</taxon>
    </lineage>
</organism>
<feature type="domain" description="CCA-adding enzyme C-terminal" evidence="12">
    <location>
        <begin position="258"/>
        <end position="395"/>
    </location>
</feature>
<keyword evidence="8 9" id="KW-0694">RNA-binding</keyword>
<dbReference type="GO" id="GO:0000166">
    <property type="term" value="F:nucleotide binding"/>
    <property type="evidence" value="ECO:0007669"/>
    <property type="project" value="UniProtKB-KW"/>
</dbReference>
<dbReference type="Gene3D" id="1.10.3090.10">
    <property type="entry name" value="cca-adding enzyme, domain 2"/>
    <property type="match status" value="1"/>
</dbReference>
<keyword evidence="7" id="KW-0460">Magnesium</keyword>
<dbReference type="Pfam" id="PF01743">
    <property type="entry name" value="PolyA_pol"/>
    <property type="match status" value="1"/>
</dbReference>
<dbReference type="SUPFAM" id="SSF81891">
    <property type="entry name" value="Poly A polymerase C-terminal region-like"/>
    <property type="match status" value="1"/>
</dbReference>
<evidence type="ECO:0000256" key="2">
    <source>
        <dbReference type="ARBA" id="ARBA00022679"/>
    </source>
</evidence>
<keyword evidence="5" id="KW-0479">Metal-binding</keyword>
<keyword evidence="4 13" id="KW-0548">Nucleotidyltransferase</keyword>
<evidence type="ECO:0000256" key="4">
    <source>
        <dbReference type="ARBA" id="ARBA00022695"/>
    </source>
</evidence>
<dbReference type="Gene3D" id="3.30.460.10">
    <property type="entry name" value="Beta Polymerase, domain 2"/>
    <property type="match status" value="1"/>
</dbReference>
<evidence type="ECO:0000313" key="14">
    <source>
        <dbReference type="Proteomes" id="UP000461880"/>
    </source>
</evidence>
<sequence>MKKAFPLPSYVRKALRALNDAGYEAYVVGGAVRSWLLGTEIHDYDLTTSALPEEMEQVFHEQKIIETGIRHGTITVLFGRKPVEITTYRTETSYEDHRHPDQVSFTRSLKEDCARRDFTINALCYGLKDGLIDFYGGKEDLQNFLIRTVGDPEQRFEEDALRVLRALRFAAQLGFEIEPETREALKKHFPDIHYVSIERISSELDKILAAPYARSVLQDYTPQFLQLFPELEEYDESTWKTIMEAISRSPADSVIRMALLMDPLKDPERADSVLVRLKFSNDYRDQIRSLLRCSDMPAATRIDLRWLLNRLTVSFNTYLSFRCARDPDLDRKALSALHASMVHDHDCCSIKQLEVNGRDMQALGLRGEAISIGLNTLLKEVIEDKIPNEKAALMKRLKELKG</sequence>
<proteinExistence type="inferred from homology"/>
<evidence type="ECO:0000256" key="8">
    <source>
        <dbReference type="ARBA" id="ARBA00022884"/>
    </source>
</evidence>
<dbReference type="InterPro" id="IPR032828">
    <property type="entry name" value="PolyA_RNA-bd"/>
</dbReference>
<evidence type="ECO:0000256" key="6">
    <source>
        <dbReference type="ARBA" id="ARBA00022741"/>
    </source>
</evidence>
<keyword evidence="14" id="KW-1185">Reference proteome</keyword>